<proteinExistence type="predicted"/>
<dbReference type="Proteomes" id="UP000265618">
    <property type="component" value="Unassembled WGS sequence"/>
</dbReference>
<evidence type="ECO:0000313" key="2">
    <source>
        <dbReference type="Proteomes" id="UP000265618"/>
    </source>
</evidence>
<organism evidence="1 2">
    <name type="scientific">Kipferlia bialata</name>
    <dbReference type="NCBI Taxonomy" id="797122"/>
    <lineage>
        <taxon>Eukaryota</taxon>
        <taxon>Metamonada</taxon>
        <taxon>Carpediemonas-like organisms</taxon>
        <taxon>Kipferlia</taxon>
    </lineage>
</organism>
<protein>
    <submittedName>
        <fullName evidence="1">Uncharacterized protein</fullName>
    </submittedName>
</protein>
<name>A0A391PCW0_9EUKA</name>
<reference evidence="1 2" key="1">
    <citation type="journal article" date="2018" name="PLoS ONE">
        <title>The draft genome of Kipferlia bialata reveals reductive genome evolution in fornicate parasites.</title>
        <authorList>
            <person name="Tanifuji G."/>
            <person name="Takabayashi S."/>
            <person name="Kume K."/>
            <person name="Takagi M."/>
            <person name="Nakayama T."/>
            <person name="Kamikawa R."/>
            <person name="Inagaki Y."/>
            <person name="Hashimoto T."/>
        </authorList>
    </citation>
    <scope>NUCLEOTIDE SEQUENCE [LARGE SCALE GENOMIC DNA]</scope>
    <source>
        <strain evidence="1">NY0173</strain>
    </source>
</reference>
<dbReference type="AlphaFoldDB" id="A0A391PCW0"/>
<dbReference type="EMBL" id="BDIP01009089">
    <property type="protein sequence ID" value="GCA64932.1"/>
    <property type="molecule type" value="Genomic_DNA"/>
</dbReference>
<evidence type="ECO:0000313" key="1">
    <source>
        <dbReference type="EMBL" id="GCA64932.1"/>
    </source>
</evidence>
<feature type="non-terminal residue" evidence="1">
    <location>
        <position position="48"/>
    </location>
</feature>
<accession>A0A391PCW0</accession>
<keyword evidence="2" id="KW-1185">Reference proteome</keyword>
<comment type="caution">
    <text evidence="1">The sequence shown here is derived from an EMBL/GenBank/DDBJ whole genome shotgun (WGS) entry which is preliminary data.</text>
</comment>
<sequence>SGGPHASAVPPLIHTHTLQLMIICPPPLARLHECVAMCMAAVSEGVDT</sequence>
<gene>
    <name evidence="1" type="ORF">KIPB_015771</name>
</gene>
<feature type="non-terminal residue" evidence="1">
    <location>
        <position position="1"/>
    </location>
</feature>